<feature type="transmembrane region" description="Helical" evidence="1">
    <location>
        <begin position="26"/>
        <end position="47"/>
    </location>
</feature>
<keyword evidence="3" id="KW-1185">Reference proteome</keyword>
<evidence type="ECO:0000313" key="2">
    <source>
        <dbReference type="EMBL" id="CAE7038313.1"/>
    </source>
</evidence>
<protein>
    <submittedName>
        <fullName evidence="2">Uncharacterized protein</fullName>
    </submittedName>
</protein>
<dbReference type="EMBL" id="CAJNDS010000284">
    <property type="protein sequence ID" value="CAE7038313.1"/>
    <property type="molecule type" value="Genomic_DNA"/>
</dbReference>
<evidence type="ECO:0000256" key="1">
    <source>
        <dbReference type="SAM" id="Phobius"/>
    </source>
</evidence>
<organism evidence="2 3">
    <name type="scientific">Symbiodinium natans</name>
    <dbReference type="NCBI Taxonomy" id="878477"/>
    <lineage>
        <taxon>Eukaryota</taxon>
        <taxon>Sar</taxon>
        <taxon>Alveolata</taxon>
        <taxon>Dinophyceae</taxon>
        <taxon>Suessiales</taxon>
        <taxon>Symbiodiniaceae</taxon>
        <taxon>Symbiodinium</taxon>
    </lineage>
</organism>
<dbReference type="OrthoDB" id="440430at2759"/>
<proteinExistence type="predicted"/>
<dbReference type="AlphaFoldDB" id="A0A812IIR5"/>
<dbReference type="Proteomes" id="UP000604046">
    <property type="component" value="Unassembled WGS sequence"/>
</dbReference>
<accession>A0A812IIR5</accession>
<comment type="caution">
    <text evidence="2">The sequence shown here is derived from an EMBL/GenBank/DDBJ whole genome shotgun (WGS) entry which is preliminary data.</text>
</comment>
<keyword evidence="1" id="KW-0812">Transmembrane</keyword>
<feature type="transmembrane region" description="Helical" evidence="1">
    <location>
        <begin position="68"/>
        <end position="93"/>
    </location>
</feature>
<reference evidence="2" key="1">
    <citation type="submission" date="2021-02" db="EMBL/GenBank/DDBJ databases">
        <authorList>
            <person name="Dougan E. K."/>
            <person name="Rhodes N."/>
            <person name="Thang M."/>
            <person name="Chan C."/>
        </authorList>
    </citation>
    <scope>NUCLEOTIDE SEQUENCE</scope>
</reference>
<name>A0A812IIR5_9DINO</name>
<gene>
    <name evidence="2" type="ORF">SNAT2548_LOCUS4582</name>
</gene>
<sequence length="140" mass="15195">MALSDQEIALSFYALAVRCDSYLRPFLYFMAASFLAELGAWVVPLLMEGSCAMVPKGLKVSGMAAACGFMKVLFAVFFCQLAAIEAYLIFAVWSLCEDMKVSMKGHLPKLLVHKTHREPVGDPAAALFGGQNRGLGYGAF</sequence>
<keyword evidence="1" id="KW-1133">Transmembrane helix</keyword>
<evidence type="ECO:0000313" key="3">
    <source>
        <dbReference type="Proteomes" id="UP000604046"/>
    </source>
</evidence>
<keyword evidence="1" id="KW-0472">Membrane</keyword>